<dbReference type="PANTHER" id="PTHR12896">
    <property type="entry name" value="PAX6 NEIGHBOR PROTEIN PAXNEB"/>
    <property type="match status" value="1"/>
</dbReference>
<dbReference type="GO" id="GO:0002098">
    <property type="term" value="P:tRNA wobble uridine modification"/>
    <property type="evidence" value="ECO:0007669"/>
    <property type="project" value="InterPro"/>
</dbReference>
<comment type="subcellular location">
    <subcellularLocation>
        <location evidence="2">Cytoplasm</location>
    </subcellularLocation>
    <subcellularLocation>
        <location evidence="1">Nucleus</location>
    </subcellularLocation>
</comment>
<protein>
    <recommendedName>
        <fullName evidence="9">Elongator complex protein 4</fullName>
    </recommendedName>
</protein>
<evidence type="ECO:0000256" key="1">
    <source>
        <dbReference type="ARBA" id="ARBA00004123"/>
    </source>
</evidence>
<keyword evidence="3" id="KW-0963">Cytoplasm</keyword>
<organism evidence="7 8">
    <name type="scientific">Allacma fusca</name>
    <dbReference type="NCBI Taxonomy" id="39272"/>
    <lineage>
        <taxon>Eukaryota</taxon>
        <taxon>Metazoa</taxon>
        <taxon>Ecdysozoa</taxon>
        <taxon>Arthropoda</taxon>
        <taxon>Hexapoda</taxon>
        <taxon>Collembola</taxon>
        <taxon>Symphypleona</taxon>
        <taxon>Sminthuridae</taxon>
        <taxon>Allacma</taxon>
    </lineage>
</organism>
<evidence type="ECO:0000313" key="7">
    <source>
        <dbReference type="EMBL" id="CAG7834591.1"/>
    </source>
</evidence>
<dbReference type="AlphaFoldDB" id="A0A8J2M7T0"/>
<keyword evidence="8" id="KW-1185">Reference proteome</keyword>
<dbReference type="EMBL" id="CAJVCH010570298">
    <property type="protein sequence ID" value="CAG7834591.1"/>
    <property type="molecule type" value="Genomic_DNA"/>
</dbReference>
<dbReference type="GO" id="GO:0005737">
    <property type="term" value="C:cytoplasm"/>
    <property type="evidence" value="ECO:0007669"/>
    <property type="project" value="UniProtKB-SubCell"/>
</dbReference>
<evidence type="ECO:0000256" key="5">
    <source>
        <dbReference type="ARBA" id="ARBA00023242"/>
    </source>
</evidence>
<comment type="caution">
    <text evidence="7">The sequence shown here is derived from an EMBL/GenBank/DDBJ whole genome shotgun (WGS) entry which is preliminary data.</text>
</comment>
<dbReference type="GO" id="GO:0008023">
    <property type="term" value="C:transcription elongation factor complex"/>
    <property type="evidence" value="ECO:0007669"/>
    <property type="project" value="TreeGrafter"/>
</dbReference>
<feature type="region of interest" description="Disordered" evidence="6">
    <location>
        <begin position="322"/>
        <end position="349"/>
    </location>
</feature>
<evidence type="ECO:0000256" key="6">
    <source>
        <dbReference type="SAM" id="MobiDB-lite"/>
    </source>
</evidence>
<dbReference type="GO" id="GO:0033588">
    <property type="term" value="C:elongator holoenzyme complex"/>
    <property type="evidence" value="ECO:0007669"/>
    <property type="project" value="InterPro"/>
</dbReference>
<dbReference type="OrthoDB" id="289162at2759"/>
<evidence type="ECO:0000256" key="2">
    <source>
        <dbReference type="ARBA" id="ARBA00004496"/>
    </source>
</evidence>
<reference evidence="7" key="1">
    <citation type="submission" date="2021-06" db="EMBL/GenBank/DDBJ databases">
        <authorList>
            <person name="Hodson N. C."/>
            <person name="Mongue J. A."/>
            <person name="Jaron S. K."/>
        </authorList>
    </citation>
    <scope>NUCLEOTIDE SEQUENCE</scope>
</reference>
<proteinExistence type="predicted"/>
<sequence>MKRKESTNISRGPRIPGVLPSSRFGEQVVSTGIPSLDSYIGGGIPIGSICLLKDTYPCRYGDLVLKCFLAEGAVYNHDLYVASDKVSPKIFGDELPALKKKAGGNSEEQNEGNVNLNDHSLKIAWRYGVANPTTPGVVKGQKEAKFEFKKKTTVSSLGNSNLKTSEVLERKDLMPVKSLELLKEIAQSVAPFDVSNSSSSGPKKPVANLIRIGISHCEEQTLNAQFMMGLRALVRRTNSCAVITVSNCSPVSKSQELQAEQFVDYIIRLEVILEDKRKSELGDVDGICDVVKIASANTIKPNELPRDLGFSFRNKRLTFQELHIPPEGENTTQRESSSRSVNISSGSSCGATIRGKSIDF</sequence>
<evidence type="ECO:0000256" key="4">
    <source>
        <dbReference type="ARBA" id="ARBA00022694"/>
    </source>
</evidence>
<dbReference type="Proteomes" id="UP000708208">
    <property type="component" value="Unassembled WGS sequence"/>
</dbReference>
<feature type="compositionally biased region" description="Low complexity" evidence="6">
    <location>
        <begin position="338"/>
        <end position="348"/>
    </location>
</feature>
<gene>
    <name evidence="7" type="ORF">AFUS01_LOCUS44080</name>
</gene>
<name>A0A8J2M7T0_9HEXA</name>
<dbReference type="InterPro" id="IPR008728">
    <property type="entry name" value="Elongator_complex_protein_4"/>
</dbReference>
<dbReference type="PANTHER" id="PTHR12896:SF1">
    <property type="entry name" value="ELONGATOR COMPLEX PROTEIN 4"/>
    <property type="match status" value="1"/>
</dbReference>
<accession>A0A8J2M7T0</accession>
<evidence type="ECO:0008006" key="9">
    <source>
        <dbReference type="Google" id="ProtNLM"/>
    </source>
</evidence>
<dbReference type="Pfam" id="PF05625">
    <property type="entry name" value="PAXNEB"/>
    <property type="match status" value="1"/>
</dbReference>
<evidence type="ECO:0000313" key="8">
    <source>
        <dbReference type="Proteomes" id="UP000708208"/>
    </source>
</evidence>
<keyword evidence="5" id="KW-0539">Nucleus</keyword>
<evidence type="ECO:0000256" key="3">
    <source>
        <dbReference type="ARBA" id="ARBA00022490"/>
    </source>
</evidence>
<keyword evidence="4" id="KW-0819">tRNA processing</keyword>